<feature type="transmembrane region" description="Helical" evidence="1">
    <location>
        <begin position="57"/>
        <end position="80"/>
    </location>
</feature>
<dbReference type="EMBL" id="FNKY01000001">
    <property type="protein sequence ID" value="SDR00020.1"/>
    <property type="molecule type" value="Genomic_DNA"/>
</dbReference>
<feature type="transmembrane region" description="Helical" evidence="1">
    <location>
        <begin position="112"/>
        <end position="129"/>
    </location>
</feature>
<reference evidence="2 3" key="1">
    <citation type="submission" date="2016-10" db="EMBL/GenBank/DDBJ databases">
        <authorList>
            <person name="Varghese N."/>
            <person name="Submissions S."/>
        </authorList>
    </citation>
    <scope>NUCLEOTIDE SEQUENCE [LARGE SCALE GENOMIC DNA]</scope>
    <source>
        <strain evidence="2 3">Nl1</strain>
    </source>
</reference>
<protein>
    <submittedName>
        <fullName evidence="2">Uncharacterized protein</fullName>
    </submittedName>
</protein>
<dbReference type="Proteomes" id="UP000183471">
    <property type="component" value="Unassembled WGS sequence"/>
</dbReference>
<feature type="transmembrane region" description="Helical" evidence="1">
    <location>
        <begin position="87"/>
        <end position="106"/>
    </location>
</feature>
<keyword evidence="1" id="KW-1133">Transmembrane helix</keyword>
<gene>
    <name evidence="2" type="ORF">SAMN05216402_3192</name>
</gene>
<name>A0ABY0TL47_9PROT</name>
<accession>A0ABY0TL47</accession>
<proteinExistence type="predicted"/>
<evidence type="ECO:0000313" key="3">
    <source>
        <dbReference type="Proteomes" id="UP000183471"/>
    </source>
</evidence>
<keyword evidence="3" id="KW-1185">Reference proteome</keyword>
<organism evidence="2 3">
    <name type="scientific">Nitrosospira multiformis</name>
    <dbReference type="NCBI Taxonomy" id="1231"/>
    <lineage>
        <taxon>Bacteria</taxon>
        <taxon>Pseudomonadati</taxon>
        <taxon>Pseudomonadota</taxon>
        <taxon>Betaproteobacteria</taxon>
        <taxon>Nitrosomonadales</taxon>
        <taxon>Nitrosomonadaceae</taxon>
        <taxon>Nitrosospira</taxon>
    </lineage>
</organism>
<sequence>MKSQYRASVRLYISFMCRVLLIYVILQTPIANAENAPPAHYSAPFSYGSYLTSREALTSFAVLGFGLLMAIVSTYLLQVAKVAATEVIRLVALLVIVTGVLFLVAAGYAVENIAPALGLLGTVAGYLLGRSEKKDTSKTD</sequence>
<evidence type="ECO:0000256" key="1">
    <source>
        <dbReference type="SAM" id="Phobius"/>
    </source>
</evidence>
<keyword evidence="1" id="KW-0812">Transmembrane</keyword>
<keyword evidence="1" id="KW-0472">Membrane</keyword>
<evidence type="ECO:0000313" key="2">
    <source>
        <dbReference type="EMBL" id="SDR00020.1"/>
    </source>
</evidence>
<comment type="caution">
    <text evidence="2">The sequence shown here is derived from an EMBL/GenBank/DDBJ whole genome shotgun (WGS) entry which is preliminary data.</text>
</comment>